<keyword evidence="3" id="KW-1185">Reference proteome</keyword>
<feature type="domain" description="Dispersed gene family protein 1 beta-sheet" evidence="1">
    <location>
        <begin position="97"/>
        <end position="167"/>
    </location>
</feature>
<comment type="caution">
    <text evidence="2">The sequence shown here is derived from an EMBL/GenBank/DDBJ whole genome shotgun (WGS) entry which is preliminary data.</text>
</comment>
<feature type="non-terminal residue" evidence="2">
    <location>
        <position position="167"/>
    </location>
</feature>
<dbReference type="GeneID" id="39990685"/>
<dbReference type="Pfam" id="PF22274">
    <property type="entry name" value="DGF-1_beta-sheet"/>
    <property type="match status" value="1"/>
</dbReference>
<proteinExistence type="predicted"/>
<name>A0A1X0NHQ8_9TRYP</name>
<evidence type="ECO:0000313" key="2">
    <source>
        <dbReference type="EMBL" id="ORC83709.1"/>
    </source>
</evidence>
<accession>A0A1X0NHQ8</accession>
<organism evidence="2 3">
    <name type="scientific">Trypanosoma theileri</name>
    <dbReference type="NCBI Taxonomy" id="67003"/>
    <lineage>
        <taxon>Eukaryota</taxon>
        <taxon>Discoba</taxon>
        <taxon>Euglenozoa</taxon>
        <taxon>Kinetoplastea</taxon>
        <taxon>Metakinetoplastina</taxon>
        <taxon>Trypanosomatida</taxon>
        <taxon>Trypanosomatidae</taxon>
        <taxon>Trypanosoma</taxon>
    </lineage>
</organism>
<evidence type="ECO:0000313" key="3">
    <source>
        <dbReference type="Proteomes" id="UP000192257"/>
    </source>
</evidence>
<evidence type="ECO:0000259" key="1">
    <source>
        <dbReference type="Pfam" id="PF22274"/>
    </source>
</evidence>
<dbReference type="RefSeq" id="XP_028877775.1">
    <property type="nucleotide sequence ID" value="XM_029030905.1"/>
</dbReference>
<dbReference type="AlphaFoldDB" id="A0A1X0NHQ8"/>
<gene>
    <name evidence="2" type="ORF">TM35_000591010</name>
</gene>
<dbReference type="EMBL" id="NBCO01000059">
    <property type="protein sequence ID" value="ORC83709.1"/>
    <property type="molecule type" value="Genomic_DNA"/>
</dbReference>
<protein>
    <submittedName>
        <fullName evidence="2">Putative dispersed gene family protein 1 (DGF-1)</fullName>
    </submittedName>
</protein>
<dbReference type="Proteomes" id="UP000192257">
    <property type="component" value="Unassembled WGS sequence"/>
</dbReference>
<sequence>MRSTAGVRPCRQCRLRRGTNVFSSKSLLLLLTVTLLLATCAWLPVAHAIPFRVQGGTIDSAIVVGRAVDSVLLDGVLISNGVSVVFDVTAMLPGAVRIELRDCVCNGGSQIYVLGFDGEPTSDRSLEVSVDRLSGRFCSLVLAHNLPPQTNVTIRDSTIVTTGPVSY</sequence>
<dbReference type="InterPro" id="IPR053915">
    <property type="entry name" value="DGF-1_b-sheet_dom"/>
</dbReference>
<dbReference type="VEuPathDB" id="TriTrypDB:TM35_000591010"/>
<reference evidence="2 3" key="1">
    <citation type="submission" date="2017-03" db="EMBL/GenBank/DDBJ databases">
        <title>An alternative strategy for trypanosome survival in the mammalian bloodstream revealed through genome and transcriptome analysis of the ubiquitous bovine parasite Trypanosoma (Megatrypanum) theileri.</title>
        <authorList>
            <person name="Kelly S."/>
            <person name="Ivens A."/>
            <person name="Mott A."/>
            <person name="O'Neill E."/>
            <person name="Emms D."/>
            <person name="Macleod O."/>
            <person name="Voorheis P."/>
            <person name="Matthews J."/>
            <person name="Matthews K."/>
            <person name="Carrington M."/>
        </authorList>
    </citation>
    <scope>NUCLEOTIDE SEQUENCE [LARGE SCALE GENOMIC DNA]</scope>
    <source>
        <strain evidence="2">Edinburgh</strain>
    </source>
</reference>
<dbReference type="OrthoDB" id="251363at2759"/>